<sequence>MSLTTPLSFIKSFREQSPRSKYINDLVERIKSEMGNGSTLLLHETLTKYIHPDNMDLALATINFFRGYLTEVVSNWKRLHEFLELADHVNQLASVFASVNQAELYWDGMYRLYSAYYLDDVACFLANMLRRRMFQAIIQNPLGKKPTDLDGNPIDPAFFARVQRAFWLHELALRRGIVYVGWSANRIPIPGDKNTARILPCFLQRPDEVDIGRFLRMVELQRLKGTMMDHGIEDRHRMGLLYSGLFRWATIGRLGIQGAAFCLPSSGERYTMQLLFQLAAVNHQSKIFWATYDFSSPFWFDGWFEKYPVSGSIEGFSIGADYSRLKGEENRQQDKKL</sequence>
<reference evidence="2" key="1">
    <citation type="journal article" date="2020" name="BMC Genomics">
        <title>Correction to: Identification and distribution of gene clusters required for synthesis of sphingolipid metabolism inhibitors in diverse species of the filamentous fungus Fusarium.</title>
        <authorList>
            <person name="Kim H.S."/>
            <person name="Lohmar J.M."/>
            <person name="Busman M."/>
            <person name="Brown D.W."/>
            <person name="Naumann T.A."/>
            <person name="Divon H.H."/>
            <person name="Lysoe E."/>
            <person name="Uhlig S."/>
            <person name="Proctor R.H."/>
        </authorList>
    </citation>
    <scope>NUCLEOTIDE SEQUENCE [LARGE SCALE GENOMIC DNA]</scope>
    <source>
        <strain evidence="2">NRRL 25331</strain>
    </source>
</reference>
<gene>
    <name evidence="1" type="ORF">FCIRC_12415</name>
</gene>
<proteinExistence type="predicted"/>
<dbReference type="Proteomes" id="UP000572754">
    <property type="component" value="Unassembled WGS sequence"/>
</dbReference>
<accession>A0A8H5WEL2</accession>
<keyword evidence="2" id="KW-1185">Reference proteome</keyword>
<dbReference type="AlphaFoldDB" id="A0A8H5WEL2"/>
<name>A0A8H5WEL2_FUSCI</name>
<evidence type="ECO:0000313" key="1">
    <source>
        <dbReference type="EMBL" id="KAF5659687.1"/>
    </source>
</evidence>
<reference evidence="1 2" key="2">
    <citation type="submission" date="2020-05" db="EMBL/GenBank/DDBJ databases">
        <title>Identification and distribution of gene clusters putatively required for synthesis of sphingolipid metabolism inhibitors in phylogenetically diverse species of the filamentous fungus Fusarium.</title>
        <authorList>
            <person name="Kim H.-S."/>
            <person name="Busman M."/>
            <person name="Brown D.W."/>
            <person name="Divon H."/>
            <person name="Uhlig S."/>
            <person name="Proctor R.H."/>
        </authorList>
    </citation>
    <scope>NUCLEOTIDE SEQUENCE [LARGE SCALE GENOMIC DNA]</scope>
    <source>
        <strain evidence="1 2">NRRL 25331</strain>
    </source>
</reference>
<dbReference type="EMBL" id="JAAQPE010000540">
    <property type="protein sequence ID" value="KAF5659687.1"/>
    <property type="molecule type" value="Genomic_DNA"/>
</dbReference>
<protein>
    <submittedName>
        <fullName evidence="1">Uncharacterized protein</fullName>
    </submittedName>
</protein>
<organism evidence="1 2">
    <name type="scientific">Fusarium circinatum</name>
    <name type="common">Pitch canker fungus</name>
    <name type="synonym">Gibberella circinata</name>
    <dbReference type="NCBI Taxonomy" id="48490"/>
    <lineage>
        <taxon>Eukaryota</taxon>
        <taxon>Fungi</taxon>
        <taxon>Dikarya</taxon>
        <taxon>Ascomycota</taxon>
        <taxon>Pezizomycotina</taxon>
        <taxon>Sordariomycetes</taxon>
        <taxon>Hypocreomycetidae</taxon>
        <taxon>Hypocreales</taxon>
        <taxon>Nectriaceae</taxon>
        <taxon>Fusarium</taxon>
        <taxon>Fusarium fujikuroi species complex</taxon>
    </lineage>
</organism>
<evidence type="ECO:0000313" key="2">
    <source>
        <dbReference type="Proteomes" id="UP000572754"/>
    </source>
</evidence>
<comment type="caution">
    <text evidence="1">The sequence shown here is derived from an EMBL/GenBank/DDBJ whole genome shotgun (WGS) entry which is preliminary data.</text>
</comment>